<accession>Q34180</accession>
<dbReference type="EMBL" id="U23045">
    <property type="protein sequence ID" value="AAC09521.1"/>
    <property type="molecule type" value="Genomic_DNA"/>
</dbReference>
<reference evidence="3" key="2">
    <citation type="journal article" date="1997" name="Genetics">
        <title>Evolution of pulmonate gastropod mitochondrial genomes: comparisons of gene organizations of Euhadra, Cepaea and Albinaria and implications of unusual tRNA secondary structures.</title>
        <authorList>
            <person name="Yamazaki N."/>
            <person name="Ueshima R."/>
            <person name="Terrett J.A."/>
            <person name="Yokobori S."/>
            <person name="Kaifu M."/>
            <person name="Segawa R."/>
            <person name="Kobayashi T."/>
            <person name="Numachi K."/>
            <person name="Ueda T."/>
            <person name="Nishikawa K."/>
            <person name="Watanabe K."/>
            <person name="Thomas R.H."/>
        </authorList>
    </citation>
    <scope>NUCLEOTIDE SEQUENCE</scope>
    <source>
        <tissue evidence="3">Hepatopancreas</tissue>
    </source>
</reference>
<dbReference type="AlphaFoldDB" id="Q34180"/>
<reference evidence="3" key="1">
    <citation type="journal article" date="1996" name="J. Mol. Evol.">
        <title>Complete DNA sequence of the mitochondrial genome of Cepaea nemoralis (Gastropoda: Pulmonata).</title>
        <authorList>
            <person name="Terrett J.A."/>
            <person name="Miles S."/>
            <person name="Thomas R.H."/>
        </authorList>
    </citation>
    <scope>NUCLEOTIDE SEQUENCE</scope>
    <source>
        <tissue evidence="3">Hepatopancreas</tissue>
    </source>
</reference>
<geneLocation type="mitochondrion" evidence="3"/>
<protein>
    <submittedName>
        <fullName evidence="3">ATPase subunit 8</fullName>
    </submittedName>
</protein>
<name>Q34180_CEPNE</name>
<sequence length="53" mass="6082">MPQLSPHVLYLFLPLLFFTLTLFFLSLHFLVLTPPASTPQKRPAANRNSMLKL</sequence>
<keyword evidence="2" id="KW-0472">Membrane</keyword>
<feature type="region of interest" description="Disordered" evidence="1">
    <location>
        <begin position="34"/>
        <end position="53"/>
    </location>
</feature>
<evidence type="ECO:0000256" key="1">
    <source>
        <dbReference type="SAM" id="MobiDB-lite"/>
    </source>
</evidence>
<organism evidence="3">
    <name type="scientific">Cepaea nemoralis</name>
    <name type="common">Banded wood snail</name>
    <dbReference type="NCBI Taxonomy" id="28835"/>
    <lineage>
        <taxon>Eukaryota</taxon>
        <taxon>Metazoa</taxon>
        <taxon>Spiralia</taxon>
        <taxon>Lophotrochozoa</taxon>
        <taxon>Mollusca</taxon>
        <taxon>Gastropoda</taxon>
        <taxon>Heterobranchia</taxon>
        <taxon>Euthyneura</taxon>
        <taxon>Panpulmonata</taxon>
        <taxon>Eupulmonata</taxon>
        <taxon>Stylommatophora</taxon>
        <taxon>Helicina</taxon>
        <taxon>Helicoidea</taxon>
        <taxon>Helicidae</taxon>
        <taxon>Cepaea</taxon>
    </lineage>
</organism>
<keyword evidence="3" id="KW-0496">Mitochondrion</keyword>
<evidence type="ECO:0000313" key="3">
    <source>
        <dbReference type="EMBL" id="AAC09521.1"/>
    </source>
</evidence>
<dbReference type="PIR" id="T11383">
    <property type="entry name" value="T11383"/>
</dbReference>
<evidence type="ECO:0000256" key="2">
    <source>
        <dbReference type="SAM" id="Phobius"/>
    </source>
</evidence>
<keyword evidence="2" id="KW-1133">Transmembrane helix</keyword>
<feature type="transmembrane region" description="Helical" evidence="2">
    <location>
        <begin position="12"/>
        <end position="32"/>
    </location>
</feature>
<keyword evidence="2" id="KW-0812">Transmembrane</keyword>
<proteinExistence type="predicted"/>